<keyword evidence="1" id="KW-1133">Transmembrane helix</keyword>
<gene>
    <name evidence="2" type="ORF">FHW16_000844</name>
</gene>
<feature type="transmembrane region" description="Helical" evidence="1">
    <location>
        <begin position="78"/>
        <end position="96"/>
    </location>
</feature>
<dbReference type="InterPro" id="IPR025356">
    <property type="entry name" value="DUF4260"/>
</dbReference>
<name>A0A839EE13_9HYPH</name>
<feature type="transmembrane region" description="Helical" evidence="1">
    <location>
        <begin position="52"/>
        <end position="72"/>
    </location>
</feature>
<dbReference type="Pfam" id="PF14079">
    <property type="entry name" value="DUF4260"/>
    <property type="match status" value="1"/>
</dbReference>
<protein>
    <recommendedName>
        <fullName evidence="4">DUF4260 domain-containing protein</fullName>
    </recommendedName>
</protein>
<evidence type="ECO:0000313" key="3">
    <source>
        <dbReference type="Proteomes" id="UP000549052"/>
    </source>
</evidence>
<dbReference type="RefSeq" id="WP_246711619.1">
    <property type="nucleotide sequence ID" value="NZ_JACGXN010000001.1"/>
</dbReference>
<proteinExistence type="predicted"/>
<dbReference type="AlphaFoldDB" id="A0A839EE13"/>
<evidence type="ECO:0000313" key="2">
    <source>
        <dbReference type="EMBL" id="MBA8877162.1"/>
    </source>
</evidence>
<reference evidence="2 3" key="1">
    <citation type="submission" date="2020-07" db="EMBL/GenBank/DDBJ databases">
        <title>Genomic Encyclopedia of Type Strains, Phase IV (KMG-V): Genome sequencing to study the core and pangenomes of soil and plant-associated prokaryotes.</title>
        <authorList>
            <person name="Whitman W."/>
        </authorList>
    </citation>
    <scope>NUCLEOTIDE SEQUENCE [LARGE SCALE GENOMIC DNA]</scope>
    <source>
        <strain evidence="2 3">AN3</strain>
    </source>
</reference>
<organism evidence="2 3">
    <name type="scientific">Phyllobacterium myrsinacearum</name>
    <dbReference type="NCBI Taxonomy" id="28101"/>
    <lineage>
        <taxon>Bacteria</taxon>
        <taxon>Pseudomonadati</taxon>
        <taxon>Pseudomonadota</taxon>
        <taxon>Alphaproteobacteria</taxon>
        <taxon>Hyphomicrobiales</taxon>
        <taxon>Phyllobacteriaceae</taxon>
        <taxon>Phyllobacterium</taxon>
    </lineage>
</organism>
<sequence length="118" mass="13015">MSILLRVEGAMVATLAIGGYSLFGSSWWLFVVLFFVPDISMLAYLKGPKIGAICYNAAHLYVLPLMIWAAGWWSGSKLTVSIGLIWIFHIAIDRALGYGLKFFSAFQDTHLGRIGKNA</sequence>
<evidence type="ECO:0008006" key="4">
    <source>
        <dbReference type="Google" id="ProtNLM"/>
    </source>
</evidence>
<keyword evidence="1" id="KW-0812">Transmembrane</keyword>
<dbReference type="EMBL" id="JACGXN010000001">
    <property type="protein sequence ID" value="MBA8877162.1"/>
    <property type="molecule type" value="Genomic_DNA"/>
</dbReference>
<evidence type="ECO:0000256" key="1">
    <source>
        <dbReference type="SAM" id="Phobius"/>
    </source>
</evidence>
<dbReference type="Proteomes" id="UP000549052">
    <property type="component" value="Unassembled WGS sequence"/>
</dbReference>
<keyword evidence="1" id="KW-0472">Membrane</keyword>
<accession>A0A839EE13</accession>
<comment type="caution">
    <text evidence="2">The sequence shown here is derived from an EMBL/GenBank/DDBJ whole genome shotgun (WGS) entry which is preliminary data.</text>
</comment>
<keyword evidence="3" id="KW-1185">Reference proteome</keyword>